<dbReference type="RefSeq" id="WP_111971847.1">
    <property type="nucleotide sequence ID" value="NZ_UAVS01000001.1"/>
</dbReference>
<evidence type="ECO:0000313" key="2">
    <source>
        <dbReference type="Proteomes" id="UP000250169"/>
    </source>
</evidence>
<organism evidence="1 2">
    <name type="scientific">Capnocytophaga ochracea</name>
    <dbReference type="NCBI Taxonomy" id="1018"/>
    <lineage>
        <taxon>Bacteria</taxon>
        <taxon>Pseudomonadati</taxon>
        <taxon>Bacteroidota</taxon>
        <taxon>Flavobacteriia</taxon>
        <taxon>Flavobacteriales</taxon>
        <taxon>Flavobacteriaceae</taxon>
        <taxon>Capnocytophaga</taxon>
    </lineage>
</organism>
<protein>
    <submittedName>
        <fullName evidence="1">Uncharacterized protein</fullName>
    </submittedName>
</protein>
<dbReference type="Proteomes" id="UP000250169">
    <property type="component" value="Unassembled WGS sequence"/>
</dbReference>
<evidence type="ECO:0000313" key="1">
    <source>
        <dbReference type="EMBL" id="SQA92475.1"/>
    </source>
</evidence>
<accession>A0A2X2T041</accession>
<sequence>MKINNTDIQTLNAKLVEGSIASLLSYPALKVPTKNDWAEENGTEYDLASPQLSAKELTLQLLLPESKYSQLVTLLTANAYADYTFKQLQRTYKLRLVGLNKVQTNGNYIVADIRLSDDSPLQNYTYQAPTLTAHNVETYIDGKNLTQYGITLLEGTQQEIITAGNAKTYFTAQNSTMSGLVSVNAPVTIQERTATLKCFMYLPITDFLKGYYALLYDLVRPNARTLKYDNKEYPCIYKDGKITELYIDTPLIWGKFDLQLTIV</sequence>
<name>A0A2X2T041_CAPOC</name>
<dbReference type="AlphaFoldDB" id="A0A2X2T041"/>
<gene>
    <name evidence="1" type="ORF">NCTC11545_00034</name>
</gene>
<reference evidence="1 2" key="1">
    <citation type="submission" date="2018-06" db="EMBL/GenBank/DDBJ databases">
        <authorList>
            <consortium name="Pathogen Informatics"/>
            <person name="Doyle S."/>
        </authorList>
    </citation>
    <scope>NUCLEOTIDE SEQUENCE [LARGE SCALE GENOMIC DNA]</scope>
    <source>
        <strain evidence="1 2">NCTC11545</strain>
    </source>
</reference>
<proteinExistence type="predicted"/>
<dbReference type="EMBL" id="UAVS01000001">
    <property type="protein sequence ID" value="SQA92475.1"/>
    <property type="molecule type" value="Genomic_DNA"/>
</dbReference>